<dbReference type="EMBL" id="CP007140">
    <property type="protein sequence ID" value="AJC70968.1"/>
    <property type="molecule type" value="Genomic_DNA"/>
</dbReference>
<gene>
    <name evidence="2" type="ORF">X802_01295</name>
</gene>
<proteinExistence type="predicted"/>
<feature type="coiled-coil region" evidence="1">
    <location>
        <begin position="61"/>
        <end position="116"/>
    </location>
</feature>
<dbReference type="Proteomes" id="UP000062043">
    <property type="component" value="Chromosome"/>
</dbReference>
<evidence type="ECO:0000256" key="1">
    <source>
        <dbReference type="SAM" id="Coils"/>
    </source>
</evidence>
<protein>
    <submittedName>
        <fullName evidence="2">Uncharacterized protein</fullName>
    </submittedName>
</protein>
<dbReference type="GeneID" id="27134297"/>
<name>A0A0X1KI87_9EURY</name>
<sequence length="139" mass="16792">MKIKVRPKRSRRGITFKIPDDTFEKIGELCDRYGFREEEAIRIILLHGYLEDDPRANEETFERLREEISQLKKELYELEGKWSPLKFKTYYIAIDNQNLAIQLSGMIAENKRLRERLGLPKRDYGEVEEKIRYYLNFEK</sequence>
<dbReference type="RefSeq" id="WP_062370306.1">
    <property type="nucleotide sequence ID" value="NZ_CP007140.1"/>
</dbReference>
<accession>A0A0X1KI87</accession>
<evidence type="ECO:0000313" key="2">
    <source>
        <dbReference type="EMBL" id="AJC70968.1"/>
    </source>
</evidence>
<keyword evidence="3" id="KW-1185">Reference proteome</keyword>
<dbReference type="KEGG" id="tgy:X802_01295"/>
<dbReference type="PATRIC" id="fig|1432656.3.peg.255"/>
<dbReference type="OrthoDB" id="102052at2157"/>
<keyword evidence="1" id="KW-0175">Coiled coil</keyword>
<dbReference type="STRING" id="1432656.X802_01295"/>
<reference evidence="2 3" key="1">
    <citation type="submission" date="2014-01" db="EMBL/GenBank/DDBJ databases">
        <title>Genome sequencing of Thermococcus guaymasensis.</title>
        <authorList>
            <person name="Zhang X."/>
            <person name="Alvare G."/>
            <person name="Fristensky B."/>
            <person name="Chen L."/>
            <person name="Suen T."/>
            <person name="Chen Q."/>
            <person name="Ma K."/>
        </authorList>
    </citation>
    <scope>NUCLEOTIDE SEQUENCE [LARGE SCALE GENOMIC DNA]</scope>
    <source>
        <strain evidence="2 3">DSM 11113</strain>
    </source>
</reference>
<evidence type="ECO:0000313" key="3">
    <source>
        <dbReference type="Proteomes" id="UP000062043"/>
    </source>
</evidence>
<dbReference type="AlphaFoldDB" id="A0A0X1KI87"/>
<organism evidence="2 3">
    <name type="scientific">Thermococcus guaymasensis DSM 11113</name>
    <dbReference type="NCBI Taxonomy" id="1432656"/>
    <lineage>
        <taxon>Archaea</taxon>
        <taxon>Methanobacteriati</taxon>
        <taxon>Methanobacteriota</taxon>
        <taxon>Thermococci</taxon>
        <taxon>Thermococcales</taxon>
        <taxon>Thermococcaceae</taxon>
        <taxon>Thermococcus</taxon>
    </lineage>
</organism>